<feature type="region of interest" description="Disordered" evidence="1">
    <location>
        <begin position="258"/>
        <end position="507"/>
    </location>
</feature>
<feature type="compositionally biased region" description="Acidic residues" evidence="1">
    <location>
        <begin position="610"/>
        <end position="636"/>
    </location>
</feature>
<evidence type="ECO:0000259" key="3">
    <source>
        <dbReference type="Pfam" id="PF13240"/>
    </source>
</evidence>
<name>A0A6A8M797_9FIRM</name>
<feature type="region of interest" description="Disordered" evidence="1">
    <location>
        <begin position="525"/>
        <end position="573"/>
    </location>
</feature>
<feature type="compositionally biased region" description="Acidic residues" evidence="1">
    <location>
        <begin position="425"/>
        <end position="437"/>
    </location>
</feature>
<feature type="compositionally biased region" description="Basic and acidic residues" evidence="1">
    <location>
        <begin position="280"/>
        <end position="295"/>
    </location>
</feature>
<keyword evidence="2" id="KW-0812">Transmembrane</keyword>
<feature type="compositionally biased region" description="Basic and acidic residues" evidence="1">
    <location>
        <begin position="497"/>
        <end position="507"/>
    </location>
</feature>
<dbReference type="AlphaFoldDB" id="A0A6A8M797"/>
<gene>
    <name evidence="4" type="ORF">FYJ66_03010</name>
</gene>
<feature type="compositionally biased region" description="Basic and acidic residues" evidence="1">
    <location>
        <begin position="123"/>
        <end position="142"/>
    </location>
</feature>
<feature type="compositionally biased region" description="Basic and acidic residues" evidence="1">
    <location>
        <begin position="185"/>
        <end position="194"/>
    </location>
</feature>
<accession>A0A6A8M797</accession>
<feature type="region of interest" description="Disordered" evidence="1">
    <location>
        <begin position="44"/>
        <end position="75"/>
    </location>
</feature>
<evidence type="ECO:0000256" key="1">
    <source>
        <dbReference type="SAM" id="MobiDB-lite"/>
    </source>
</evidence>
<feature type="compositionally biased region" description="Basic and acidic residues" evidence="1">
    <location>
        <begin position="529"/>
        <end position="542"/>
    </location>
</feature>
<feature type="compositionally biased region" description="Basic and acidic residues" evidence="1">
    <location>
        <begin position="815"/>
        <end position="829"/>
    </location>
</feature>
<sequence length="921" mass="101155">MVFCKNCGNKLSEGARFCSVCGARVESGTEPAISENAVRRAETAAISGKPANRPAMTDTEWKSDRRQRRASSADKVTFDWSSVIDDSHRKVNENLRSPWESTGLKEEERRTPAAVYNGPGLFETKEPEVPERQERKAEPAPARRERTLTYIDILKQEKGLKNPKGTETFNWDDDIPESEPAPVLSRDEMEKTQGYEDLSQDIVSRLAGTGDDKEAEKPAAKEVRVEQKKDEGSRRSGSFDENKIPDFEEQLAYIRARRQARTVTPEPPRSFVESAEAEEKEIQKERTRDHEEGTRSRRTAFNTAVGNGLTDSNSGSDIEDELAGILGDDSQFMDDRKEEVSESPVLRPAEETETSSLDDDLSSEFDLDKDIDLPEEEEPSAPSEEKAEEPVEEAYSDFEESYSRLRSRTGRAARNHDVQALRALEDEEPDEDLEAELEALAPEFADEGSEETSDTNIDEYLTEEPAEDAEETASGTETQKSEPASVSAPTEKTVPPEADKETEDEKVADLAAEIEALQKKLAQLTGTADKAEKVEEPDKTSEEVQPVAAEEVTAEEVTAEPAEAPEAEENEDMTFDSFSQFDAEFMETPDNSDEAADALMDLENKGAVEEYQEEVAPEKEETSEDAAAEFTIEEPETPAAPSDNEVPGGYETESGDLDIDKELAALGFDLGDQPAAADEQPEQQKEEAEDNEGLIFTEATTDTSVLPADGADNDSTMSIDELEQDIFGEDEDSDLEATRKIEKFYTLYRKNEEFQKLLDEEYQKLKAGSADYSLMDEPVEETGTENMYGTGATIAMEVAEVNKALEEAAGQQEAAEPKETEVPESKEAGDAMDFSGVSAETQTPAPVKEKAAPPVEDEDDDYETGKGGGVLTVIAIIVAVLLVILLVIILVLNFAPNSGVAATLNESIANLTKLLGIGQQG</sequence>
<feature type="transmembrane region" description="Helical" evidence="2">
    <location>
        <begin position="870"/>
        <end position="895"/>
    </location>
</feature>
<reference evidence="4" key="1">
    <citation type="submission" date="2019-09" db="EMBL/GenBank/DDBJ databases">
        <title>In-depth cultivation of the pig gut microbiome towards novel bacterial diversity and tailored functional studies.</title>
        <authorList>
            <person name="Wylensek D."/>
            <person name="Hitch T.C.A."/>
            <person name="Clavel T."/>
        </authorList>
    </citation>
    <scope>NUCLEOTIDE SEQUENCE</scope>
    <source>
        <strain evidence="4">RF-744-FAT-WT-3</strain>
    </source>
</reference>
<keyword evidence="2" id="KW-0472">Membrane</keyword>
<dbReference type="RefSeq" id="WP_154572029.1">
    <property type="nucleotide sequence ID" value="NZ_VUNB01000002.1"/>
</dbReference>
<feature type="region of interest" description="Disordered" evidence="1">
    <location>
        <begin position="159"/>
        <end position="243"/>
    </location>
</feature>
<feature type="compositionally biased region" description="Polar residues" evidence="1">
    <location>
        <begin position="299"/>
        <end position="316"/>
    </location>
</feature>
<feature type="compositionally biased region" description="Polar residues" evidence="1">
    <location>
        <begin position="474"/>
        <end position="490"/>
    </location>
</feature>
<dbReference type="Pfam" id="PF13240">
    <property type="entry name" value="Zn_Ribbon_1"/>
    <property type="match status" value="1"/>
</dbReference>
<feature type="compositionally biased region" description="Basic and acidic residues" evidence="1">
    <location>
        <begin position="210"/>
        <end position="243"/>
    </location>
</feature>
<feature type="compositionally biased region" description="Acidic residues" evidence="1">
    <location>
        <begin position="390"/>
        <end position="400"/>
    </location>
</feature>
<feature type="region of interest" description="Disordered" evidence="1">
    <location>
        <begin position="98"/>
        <end position="142"/>
    </location>
</feature>
<comment type="caution">
    <text evidence="4">The sequence shown here is derived from an EMBL/GenBank/DDBJ whole genome shotgun (WGS) entry which is preliminary data.</text>
</comment>
<proteinExistence type="predicted"/>
<organism evidence="4">
    <name type="scientific">Baileyella intestinalis</name>
    <dbReference type="NCBI Taxonomy" id="2606709"/>
    <lineage>
        <taxon>Bacteria</taxon>
        <taxon>Bacillati</taxon>
        <taxon>Bacillota</taxon>
        <taxon>Clostridia</taxon>
        <taxon>Peptostreptococcales</taxon>
        <taxon>Anaerovoracaceae</taxon>
        <taxon>Baileyella</taxon>
    </lineage>
</organism>
<feature type="domain" description="Zinc-ribbon" evidence="3">
    <location>
        <begin position="3"/>
        <end position="24"/>
    </location>
</feature>
<dbReference type="InterPro" id="IPR026870">
    <property type="entry name" value="Zinc_ribbon_dom"/>
</dbReference>
<keyword evidence="2" id="KW-1133">Transmembrane helix</keyword>
<protein>
    <submittedName>
        <fullName evidence="4">Zinc-ribbon domain-containing protein</fullName>
    </submittedName>
</protein>
<evidence type="ECO:0000256" key="2">
    <source>
        <dbReference type="SAM" id="Phobius"/>
    </source>
</evidence>
<feature type="compositionally biased region" description="Acidic residues" evidence="1">
    <location>
        <begin position="444"/>
        <end position="471"/>
    </location>
</feature>
<feature type="compositionally biased region" description="Acidic residues" evidence="1">
    <location>
        <begin position="552"/>
        <end position="573"/>
    </location>
</feature>
<feature type="region of interest" description="Disordered" evidence="1">
    <location>
        <begin position="609"/>
        <end position="717"/>
    </location>
</feature>
<feature type="region of interest" description="Disordered" evidence="1">
    <location>
        <begin position="808"/>
        <end position="863"/>
    </location>
</feature>
<dbReference type="EMBL" id="VUNB01000002">
    <property type="protein sequence ID" value="MST68560.1"/>
    <property type="molecule type" value="Genomic_DNA"/>
</dbReference>
<evidence type="ECO:0000313" key="4">
    <source>
        <dbReference type="EMBL" id="MST68560.1"/>
    </source>
</evidence>
<feature type="compositionally biased region" description="Acidic residues" evidence="1">
    <location>
        <begin position="351"/>
        <end position="365"/>
    </location>
</feature>